<accession>A0ABV2RWA5</accession>
<evidence type="ECO:0000313" key="3">
    <source>
        <dbReference type="Proteomes" id="UP001549291"/>
    </source>
</evidence>
<feature type="region of interest" description="Disordered" evidence="1">
    <location>
        <begin position="76"/>
        <end position="98"/>
    </location>
</feature>
<dbReference type="Proteomes" id="UP001549291">
    <property type="component" value="Unassembled WGS sequence"/>
</dbReference>
<sequence>MKRAEERPYADPEAAARKLVELAANVEGVQDGRIYIERINAPVQAEREQHRVRRRAQARDRARLVVEARKRHLCENDAAQRRPAGSQIKGSSAESLGGTVPTCSSFRNAWWIFFPSERTV</sequence>
<protein>
    <submittedName>
        <fullName evidence="2">Uncharacterized protein</fullName>
    </submittedName>
</protein>
<name>A0ABV2RWA5_BRAJP</name>
<dbReference type="EMBL" id="JBEPTQ010000002">
    <property type="protein sequence ID" value="MET4721206.1"/>
    <property type="molecule type" value="Genomic_DNA"/>
</dbReference>
<gene>
    <name evidence="2" type="ORF">ABIF63_005312</name>
</gene>
<dbReference type="RefSeq" id="WP_340627402.1">
    <property type="nucleotide sequence ID" value="NZ_CP066351.1"/>
</dbReference>
<evidence type="ECO:0000313" key="2">
    <source>
        <dbReference type="EMBL" id="MET4721206.1"/>
    </source>
</evidence>
<organism evidence="2 3">
    <name type="scientific">Bradyrhizobium japonicum</name>
    <dbReference type="NCBI Taxonomy" id="375"/>
    <lineage>
        <taxon>Bacteria</taxon>
        <taxon>Pseudomonadati</taxon>
        <taxon>Pseudomonadota</taxon>
        <taxon>Alphaproteobacteria</taxon>
        <taxon>Hyphomicrobiales</taxon>
        <taxon>Nitrobacteraceae</taxon>
        <taxon>Bradyrhizobium</taxon>
    </lineage>
</organism>
<proteinExistence type="predicted"/>
<comment type="caution">
    <text evidence="2">The sequence shown here is derived from an EMBL/GenBank/DDBJ whole genome shotgun (WGS) entry which is preliminary data.</text>
</comment>
<evidence type="ECO:0000256" key="1">
    <source>
        <dbReference type="SAM" id="MobiDB-lite"/>
    </source>
</evidence>
<reference evidence="2 3" key="1">
    <citation type="submission" date="2024-06" db="EMBL/GenBank/DDBJ databases">
        <title>Genomic Encyclopedia of Type Strains, Phase V (KMG-V): Genome sequencing to study the core and pangenomes of soil and plant-associated prokaryotes.</title>
        <authorList>
            <person name="Whitman W."/>
        </authorList>
    </citation>
    <scope>NUCLEOTIDE SEQUENCE [LARGE SCALE GENOMIC DNA]</scope>
    <source>
        <strain evidence="2 3">USDA 160</strain>
    </source>
</reference>
<keyword evidence="3" id="KW-1185">Reference proteome</keyword>